<keyword evidence="8" id="KW-0288">FMN</keyword>
<keyword evidence="13" id="KW-0067">ATP-binding</keyword>
<dbReference type="PANTHER" id="PTHR41523:SF8">
    <property type="entry name" value="ETHYLENE RESPONSE SENSOR PROTEIN"/>
    <property type="match status" value="1"/>
</dbReference>
<evidence type="ECO:0000256" key="8">
    <source>
        <dbReference type="ARBA" id="ARBA00022643"/>
    </source>
</evidence>
<evidence type="ECO:0000256" key="4">
    <source>
        <dbReference type="ARBA" id="ARBA00022543"/>
    </source>
</evidence>
<sequence>MWGVPLTPKNESGLQNKALVSEPALERAERLANLLASIVESSDDAIVSKNLDGIITSWNKAAERIFGYSAPEAIGRPITLVIPEDRQSEERDILTRIRRGERIDHFETVRRRKDGSSIIVSLTISPVKDGNGNVVGASKIARDITERKQTQEQISILAREAEHRSKNILANVQAVINLSQSDTSEGLKEVISGRIQAMANVHSLFVEARWIGAEVSAIAKQELAPYLEEGDDKRIVMEGLQTVLDPTAAQAVAVVLHELATNASKYGALSNAKGRIGLAWSRTEDGQLMLRWTEFGGPRVNAPERKGFGSRLIEGTISPLGGKVLFDWRAEGLVCDITVPT</sequence>
<evidence type="ECO:0000256" key="15">
    <source>
        <dbReference type="ARBA" id="ARBA00023026"/>
    </source>
</evidence>
<evidence type="ECO:0000256" key="14">
    <source>
        <dbReference type="ARBA" id="ARBA00022991"/>
    </source>
</evidence>
<evidence type="ECO:0000313" key="20">
    <source>
        <dbReference type="Proteomes" id="UP000807370"/>
    </source>
</evidence>
<dbReference type="PROSITE" id="PS50112">
    <property type="entry name" value="PAS"/>
    <property type="match status" value="1"/>
</dbReference>
<name>A0ABS0PV09_9BRAD</name>
<dbReference type="PANTHER" id="PTHR41523">
    <property type="entry name" value="TWO-COMPONENT SYSTEM SENSOR PROTEIN"/>
    <property type="match status" value="1"/>
</dbReference>
<evidence type="ECO:0000313" key="19">
    <source>
        <dbReference type="EMBL" id="MBH5400699.1"/>
    </source>
</evidence>
<organism evidence="19 20">
    <name type="scientific">Bradyrhizobium agreste</name>
    <dbReference type="NCBI Taxonomy" id="2751811"/>
    <lineage>
        <taxon>Bacteria</taxon>
        <taxon>Pseudomonadati</taxon>
        <taxon>Pseudomonadota</taxon>
        <taxon>Alphaproteobacteria</taxon>
        <taxon>Hyphomicrobiales</taxon>
        <taxon>Nitrobacteraceae</taxon>
        <taxon>Bradyrhizobium</taxon>
    </lineage>
</organism>
<keyword evidence="15" id="KW-0843">Virulence</keyword>
<protein>
    <recommendedName>
        <fullName evidence="3">Blue-light-activated histidine kinase</fullName>
        <ecNumber evidence="2">2.7.13.3</ecNumber>
    </recommendedName>
</protein>
<dbReference type="InterPro" id="IPR011102">
    <property type="entry name" value="Sig_transdc_His_kinase_HWE"/>
</dbReference>
<evidence type="ECO:0000256" key="10">
    <source>
        <dbReference type="ARBA" id="ARBA00022737"/>
    </source>
</evidence>
<keyword evidence="14" id="KW-0157">Chromophore</keyword>
<dbReference type="SMART" id="SM00086">
    <property type="entry name" value="PAC"/>
    <property type="match status" value="1"/>
</dbReference>
<keyword evidence="10" id="KW-0677">Repeat</keyword>
<keyword evidence="16" id="KW-0675">Receptor</keyword>
<comment type="catalytic activity">
    <reaction evidence="1">
        <text>ATP + protein L-histidine = ADP + protein N-phospho-L-histidine.</text>
        <dbReference type="EC" id="2.7.13.3"/>
    </reaction>
</comment>
<dbReference type="InterPro" id="IPR036890">
    <property type="entry name" value="HATPase_C_sf"/>
</dbReference>
<dbReference type="SMART" id="SM00911">
    <property type="entry name" value="HWE_HK"/>
    <property type="match status" value="1"/>
</dbReference>
<evidence type="ECO:0000256" key="13">
    <source>
        <dbReference type="ARBA" id="ARBA00022840"/>
    </source>
</evidence>
<evidence type="ECO:0000256" key="6">
    <source>
        <dbReference type="ARBA" id="ARBA00022606"/>
    </source>
</evidence>
<keyword evidence="11" id="KW-0547">Nucleotide-binding</keyword>
<evidence type="ECO:0000256" key="16">
    <source>
        <dbReference type="ARBA" id="ARBA00023170"/>
    </source>
</evidence>
<feature type="domain" description="PAS" evidence="17">
    <location>
        <begin position="31"/>
        <end position="100"/>
    </location>
</feature>
<evidence type="ECO:0000256" key="7">
    <source>
        <dbReference type="ARBA" id="ARBA00022630"/>
    </source>
</evidence>
<evidence type="ECO:0000256" key="2">
    <source>
        <dbReference type="ARBA" id="ARBA00012438"/>
    </source>
</evidence>
<dbReference type="Pfam" id="PF00989">
    <property type="entry name" value="PAS"/>
    <property type="match status" value="1"/>
</dbReference>
<dbReference type="InterPro" id="IPR013767">
    <property type="entry name" value="PAS_fold"/>
</dbReference>
<dbReference type="PROSITE" id="PS50113">
    <property type="entry name" value="PAC"/>
    <property type="match status" value="1"/>
</dbReference>
<dbReference type="Proteomes" id="UP000807370">
    <property type="component" value="Unassembled WGS sequence"/>
</dbReference>
<evidence type="ECO:0000259" key="17">
    <source>
        <dbReference type="PROSITE" id="PS50112"/>
    </source>
</evidence>
<dbReference type="Pfam" id="PF07536">
    <property type="entry name" value="HWE_HK"/>
    <property type="match status" value="1"/>
</dbReference>
<dbReference type="InterPro" id="IPR000014">
    <property type="entry name" value="PAS"/>
</dbReference>
<dbReference type="InterPro" id="IPR001610">
    <property type="entry name" value="PAC"/>
</dbReference>
<dbReference type="SUPFAM" id="SSF55785">
    <property type="entry name" value="PYP-like sensor domain (PAS domain)"/>
    <property type="match status" value="1"/>
</dbReference>
<keyword evidence="12" id="KW-0418">Kinase</keyword>
<reference evidence="19 20" key="1">
    <citation type="submission" date="2020-07" db="EMBL/GenBank/DDBJ databases">
        <title>Bradyrhizobium diversity isolated from nodules of indigenous legumes of Western Australia.</title>
        <authorList>
            <person name="Klepa M.S."/>
        </authorList>
    </citation>
    <scope>NUCLEOTIDE SEQUENCE [LARGE SCALE GENOMIC DNA]</scope>
    <source>
        <strain evidence="19 20">CNPSo 4010</strain>
    </source>
</reference>
<evidence type="ECO:0000256" key="11">
    <source>
        <dbReference type="ARBA" id="ARBA00022741"/>
    </source>
</evidence>
<keyword evidence="5" id="KW-0597">Phosphoprotein</keyword>
<dbReference type="EC" id="2.7.13.3" evidence="2"/>
<dbReference type="Gene3D" id="3.30.450.20">
    <property type="entry name" value="PAS domain"/>
    <property type="match status" value="1"/>
</dbReference>
<evidence type="ECO:0000259" key="18">
    <source>
        <dbReference type="PROSITE" id="PS50113"/>
    </source>
</evidence>
<evidence type="ECO:0000256" key="3">
    <source>
        <dbReference type="ARBA" id="ARBA00021740"/>
    </source>
</evidence>
<dbReference type="SMART" id="SM00091">
    <property type="entry name" value="PAS"/>
    <property type="match status" value="1"/>
</dbReference>
<evidence type="ECO:0000256" key="1">
    <source>
        <dbReference type="ARBA" id="ARBA00000085"/>
    </source>
</evidence>
<dbReference type="NCBIfam" id="TIGR00229">
    <property type="entry name" value="sensory_box"/>
    <property type="match status" value="1"/>
</dbReference>
<gene>
    <name evidence="19" type="ORF">HZZ13_23330</name>
</gene>
<keyword evidence="6" id="KW-0716">Sensory transduction</keyword>
<keyword evidence="9" id="KW-0808">Transferase</keyword>
<comment type="caution">
    <text evidence="19">The sequence shown here is derived from an EMBL/GenBank/DDBJ whole genome shotgun (WGS) entry which is preliminary data.</text>
</comment>
<keyword evidence="7" id="KW-0285">Flavoprotein</keyword>
<dbReference type="Gene3D" id="3.30.565.10">
    <property type="entry name" value="Histidine kinase-like ATPase, C-terminal domain"/>
    <property type="match status" value="1"/>
</dbReference>
<evidence type="ECO:0000256" key="9">
    <source>
        <dbReference type="ARBA" id="ARBA00022679"/>
    </source>
</evidence>
<dbReference type="InterPro" id="IPR035965">
    <property type="entry name" value="PAS-like_dom_sf"/>
</dbReference>
<dbReference type="InterPro" id="IPR000700">
    <property type="entry name" value="PAS-assoc_C"/>
</dbReference>
<dbReference type="EMBL" id="JACCHP010000016">
    <property type="protein sequence ID" value="MBH5400699.1"/>
    <property type="molecule type" value="Genomic_DNA"/>
</dbReference>
<evidence type="ECO:0000256" key="5">
    <source>
        <dbReference type="ARBA" id="ARBA00022553"/>
    </source>
</evidence>
<evidence type="ECO:0000256" key="12">
    <source>
        <dbReference type="ARBA" id="ARBA00022777"/>
    </source>
</evidence>
<dbReference type="CDD" id="cd00130">
    <property type="entry name" value="PAS"/>
    <property type="match status" value="1"/>
</dbReference>
<proteinExistence type="predicted"/>
<accession>A0ABS0PV09</accession>
<keyword evidence="4" id="KW-0600">Photoreceptor protein</keyword>
<feature type="domain" description="PAC" evidence="18">
    <location>
        <begin position="104"/>
        <end position="156"/>
    </location>
</feature>
<keyword evidence="20" id="KW-1185">Reference proteome</keyword>